<comment type="catalytic activity">
    <reaction evidence="1">
        <text>beta-D-fructose 1,6-bisphosphate + H2O = beta-D-fructose 6-phosphate + phosphate</text>
        <dbReference type="Rhea" id="RHEA:11064"/>
        <dbReference type="ChEBI" id="CHEBI:15377"/>
        <dbReference type="ChEBI" id="CHEBI:32966"/>
        <dbReference type="ChEBI" id="CHEBI:43474"/>
        <dbReference type="ChEBI" id="CHEBI:57634"/>
        <dbReference type="EC" id="3.1.3.11"/>
    </reaction>
</comment>
<feature type="binding site" evidence="9">
    <location>
        <position position="85"/>
    </location>
    <ligand>
        <name>Mn(2+)</name>
        <dbReference type="ChEBI" id="CHEBI:29035"/>
        <label>1</label>
    </ligand>
</feature>
<comment type="caution">
    <text evidence="11">The sequence shown here is derived from an EMBL/GenBank/DDBJ whole genome shotgun (WGS) entry which is preliminary data.</text>
</comment>
<dbReference type="GO" id="GO:0030388">
    <property type="term" value="P:fructose 1,6-bisphosphate metabolic process"/>
    <property type="evidence" value="ECO:0007669"/>
    <property type="project" value="TreeGrafter"/>
</dbReference>
<feature type="binding site" evidence="9">
    <location>
        <position position="113"/>
    </location>
    <ligand>
        <name>Mn(2+)</name>
        <dbReference type="ChEBI" id="CHEBI:29035"/>
        <label>2</label>
    </ligand>
</feature>
<feature type="binding site" evidence="9">
    <location>
        <position position="239"/>
    </location>
    <ligand>
        <name>Mn(2+)</name>
        <dbReference type="ChEBI" id="CHEBI:29035"/>
        <label>2</label>
    </ligand>
</feature>
<sequence>MSDAAAPAARQDGRVPTDQTDQTDQLRLAELGLVDGFRRATALAALAATPLVGSGDGHAVDALAVQALRAALGELDVDGVVVVGEGEKDEAPMLYVGERFGRGGGPAVDLAVDPVDGTRLAAAGAPGAMAVLALAPRGTLAALGSAHYLEKHVTWLPDAPAGASVGELVARIAAARGAAPAEVRVAVQERPRNEGFVDEARAAGASVELFVHGDVERSLRAAGGRAGLDLVSGVGGAPEGVLTAAAVRALGGSMWARMAPQSTSERERVIADGLDLDRVWSLGELCGAPAWVFLSAVTECAPGDTVLPGVRTVPGDGARVSTWHAGPGVGAATGELLLA</sequence>
<keyword evidence="6 9" id="KW-0464">Manganese</keyword>
<dbReference type="SUPFAM" id="SSF56655">
    <property type="entry name" value="Carbohydrate phosphatase"/>
    <property type="match status" value="1"/>
</dbReference>
<dbReference type="Gene3D" id="3.30.540.10">
    <property type="entry name" value="Fructose-1,6-Bisphosphatase, subunit A, domain 1"/>
    <property type="match status" value="1"/>
</dbReference>
<dbReference type="GO" id="GO:0006094">
    <property type="term" value="P:gluconeogenesis"/>
    <property type="evidence" value="ECO:0007669"/>
    <property type="project" value="UniProtKB-UniPathway"/>
</dbReference>
<dbReference type="InterPro" id="IPR004464">
    <property type="entry name" value="FBPase_class-2/SBPase"/>
</dbReference>
<proteinExistence type="inferred from homology"/>
<evidence type="ECO:0000256" key="7">
    <source>
        <dbReference type="ARBA" id="ARBA00023277"/>
    </source>
</evidence>
<protein>
    <recommendedName>
        <fullName evidence="8">Fructose-1,6-bisphosphatase</fullName>
    </recommendedName>
</protein>
<dbReference type="OrthoDB" id="9779353at2"/>
<comment type="similarity">
    <text evidence="3 8">Belongs to the FBPase class 2 family.</text>
</comment>
<evidence type="ECO:0000256" key="6">
    <source>
        <dbReference type="ARBA" id="ARBA00023211"/>
    </source>
</evidence>
<keyword evidence="7 8" id="KW-0119">Carbohydrate metabolism</keyword>
<reference evidence="11 12" key="1">
    <citation type="submission" date="2019-01" db="EMBL/GenBank/DDBJ databases">
        <authorList>
            <person name="Li J."/>
        </authorList>
    </citation>
    <scope>NUCLEOTIDE SEQUENCE [LARGE SCALE GENOMIC DNA]</scope>
    <source>
        <strain evidence="11 12">CCUG 35506</strain>
    </source>
</reference>
<comment type="cofactor">
    <cofactor evidence="9">
        <name>Mn(2+)</name>
        <dbReference type="ChEBI" id="CHEBI:29035"/>
    </cofactor>
</comment>
<dbReference type="GO" id="GO:0042132">
    <property type="term" value="F:fructose 1,6-bisphosphate 1-phosphatase activity"/>
    <property type="evidence" value="ECO:0007669"/>
    <property type="project" value="UniProtKB-EC"/>
</dbReference>
<evidence type="ECO:0000256" key="8">
    <source>
        <dbReference type="PIRNR" id="PIRNR004532"/>
    </source>
</evidence>
<name>A0A4Q2JLG8_9MICO</name>
<evidence type="ECO:0000256" key="2">
    <source>
        <dbReference type="ARBA" id="ARBA00004742"/>
    </source>
</evidence>
<feature type="binding site" evidence="9">
    <location>
        <position position="61"/>
    </location>
    <ligand>
        <name>Mn(2+)</name>
        <dbReference type="ChEBI" id="CHEBI:29035"/>
        <label>1</label>
    </ligand>
</feature>
<evidence type="ECO:0000313" key="12">
    <source>
        <dbReference type="Proteomes" id="UP000292935"/>
    </source>
</evidence>
<evidence type="ECO:0000256" key="9">
    <source>
        <dbReference type="PIRSR" id="PIRSR004532-1"/>
    </source>
</evidence>
<accession>A0A4Q2JLG8</accession>
<evidence type="ECO:0000256" key="10">
    <source>
        <dbReference type="SAM" id="MobiDB-lite"/>
    </source>
</evidence>
<gene>
    <name evidence="11" type="ORF">ESP57_17725</name>
</gene>
<dbReference type="GO" id="GO:0006071">
    <property type="term" value="P:glycerol metabolic process"/>
    <property type="evidence" value="ECO:0007669"/>
    <property type="project" value="InterPro"/>
</dbReference>
<feature type="binding site" evidence="9">
    <location>
        <position position="116"/>
    </location>
    <ligand>
        <name>Mn(2+)</name>
        <dbReference type="ChEBI" id="CHEBI:29035"/>
        <label>2</label>
    </ligand>
</feature>
<dbReference type="Proteomes" id="UP000292935">
    <property type="component" value="Unassembled WGS sequence"/>
</dbReference>
<dbReference type="PANTHER" id="PTHR30447:SF0">
    <property type="entry name" value="FRUCTOSE-1,6-BISPHOSPHATASE 1 CLASS 2-RELATED"/>
    <property type="match status" value="1"/>
</dbReference>
<dbReference type="GO" id="GO:0046872">
    <property type="term" value="F:metal ion binding"/>
    <property type="evidence" value="ECO:0007669"/>
    <property type="project" value="UniProtKB-KW"/>
</dbReference>
<evidence type="ECO:0000313" key="11">
    <source>
        <dbReference type="EMBL" id="RXZ46708.1"/>
    </source>
</evidence>
<dbReference type="PANTHER" id="PTHR30447">
    <property type="entry name" value="FRUCTOSE-1,6-BISPHOSPHATASE CLASS 2"/>
    <property type="match status" value="1"/>
</dbReference>
<dbReference type="Gene3D" id="3.40.190.90">
    <property type="match status" value="1"/>
</dbReference>
<dbReference type="PIRSF" id="PIRSF004532">
    <property type="entry name" value="GlpX"/>
    <property type="match status" value="1"/>
</dbReference>
<dbReference type="UniPathway" id="UPA00138"/>
<keyword evidence="12" id="KW-1185">Reference proteome</keyword>
<organism evidence="11 12">
    <name type="scientific">Agromyces fucosus</name>
    <dbReference type="NCBI Taxonomy" id="41985"/>
    <lineage>
        <taxon>Bacteria</taxon>
        <taxon>Bacillati</taxon>
        <taxon>Actinomycetota</taxon>
        <taxon>Actinomycetes</taxon>
        <taxon>Micrococcales</taxon>
        <taxon>Microbacteriaceae</taxon>
        <taxon>Agromyces</taxon>
    </lineage>
</organism>
<evidence type="ECO:0000256" key="5">
    <source>
        <dbReference type="ARBA" id="ARBA00022801"/>
    </source>
</evidence>
<dbReference type="GO" id="GO:0005829">
    <property type="term" value="C:cytosol"/>
    <property type="evidence" value="ECO:0007669"/>
    <property type="project" value="TreeGrafter"/>
</dbReference>
<evidence type="ECO:0000256" key="1">
    <source>
        <dbReference type="ARBA" id="ARBA00001273"/>
    </source>
</evidence>
<evidence type="ECO:0000256" key="4">
    <source>
        <dbReference type="ARBA" id="ARBA00022723"/>
    </source>
</evidence>
<comment type="pathway">
    <text evidence="2">Carbohydrate biosynthesis; gluconeogenesis.</text>
</comment>
<keyword evidence="5" id="KW-0378">Hydrolase</keyword>
<feature type="region of interest" description="Disordered" evidence="10">
    <location>
        <begin position="1"/>
        <end position="22"/>
    </location>
</feature>
<dbReference type="Pfam" id="PF03320">
    <property type="entry name" value="FBPase_glpX"/>
    <property type="match status" value="1"/>
</dbReference>
<dbReference type="EMBL" id="SDPO01000004">
    <property type="protein sequence ID" value="RXZ46708.1"/>
    <property type="molecule type" value="Genomic_DNA"/>
</dbReference>
<keyword evidence="4 9" id="KW-0479">Metal-binding</keyword>
<evidence type="ECO:0000256" key="3">
    <source>
        <dbReference type="ARBA" id="ARBA00008989"/>
    </source>
</evidence>
<dbReference type="AlphaFoldDB" id="A0A4Q2JLG8"/>